<dbReference type="InterPro" id="IPR025325">
    <property type="entry name" value="DUF4231"/>
</dbReference>
<accession>A0A7C9RVU8</accession>
<protein>
    <submittedName>
        <fullName evidence="4">DUF4231 domain-containing protein</fullName>
    </submittedName>
</protein>
<dbReference type="Proteomes" id="UP000481360">
    <property type="component" value="Unassembled WGS sequence"/>
</dbReference>
<name>A0A7C9RVU8_9PSEU</name>
<feature type="domain" description="SMODS and SLOG-associating 2TM effector" evidence="3">
    <location>
        <begin position="522"/>
        <end position="644"/>
    </location>
</feature>
<evidence type="ECO:0000259" key="3">
    <source>
        <dbReference type="Pfam" id="PF18181"/>
    </source>
</evidence>
<dbReference type="AlphaFoldDB" id="A0A7C9RVU8"/>
<evidence type="ECO:0000313" key="4">
    <source>
        <dbReference type="EMBL" id="NGY64068.1"/>
    </source>
</evidence>
<evidence type="ECO:0000256" key="1">
    <source>
        <dbReference type="SAM" id="MobiDB-lite"/>
    </source>
</evidence>
<dbReference type="EMBL" id="JAAMPJ010000011">
    <property type="protein sequence ID" value="NGY64068.1"/>
    <property type="molecule type" value="Genomic_DNA"/>
</dbReference>
<evidence type="ECO:0000313" key="5">
    <source>
        <dbReference type="Proteomes" id="UP000481360"/>
    </source>
</evidence>
<keyword evidence="5" id="KW-1185">Reference proteome</keyword>
<feature type="transmembrane region" description="Helical" evidence="2">
    <location>
        <begin position="575"/>
        <end position="596"/>
    </location>
</feature>
<gene>
    <name evidence="4" type="ORF">G7043_34620</name>
</gene>
<dbReference type="Pfam" id="PF14015">
    <property type="entry name" value="DUF4231"/>
    <property type="match status" value="1"/>
</dbReference>
<feature type="transmembrane region" description="Helical" evidence="2">
    <location>
        <begin position="400"/>
        <end position="423"/>
    </location>
</feature>
<feature type="region of interest" description="Disordered" evidence="1">
    <location>
        <begin position="241"/>
        <end position="270"/>
    </location>
</feature>
<keyword evidence="2" id="KW-0472">Membrane</keyword>
<feature type="transmembrane region" description="Helical" evidence="2">
    <location>
        <begin position="550"/>
        <end position="569"/>
    </location>
</feature>
<sequence length="657" mass="72841">MTGRLDQMIVAFTDDAGMAPVAWSFSGREARFAWHDKLREHVRLLSQPDRVPPPAAAFSHLDFGDGTAALVRRSARPADKGRGVAHALIGSGETIARMAPQLTAWDGWQEARPAGDQLDVLGPHDFTTTNRSSEVDREMLVSILATVRSWQNGSFSVIGVPDELRLPVVWRIREVLPDQVWTFSTYEQDDAPRRFLPRLVFLSEPPGNFLGPESGRVRTNVAIELSPQHNAYQQAEALLDGDRQQSDNDRPAPDEQPTMVIGPVATPVPPPPPPVAEDEWDRVLHHEAPLLDGLSRLAELVRTTDRIEVRERGLAAIADPRVHPARVNYLAEHLTPFDRDAVDQALGRRSRADVRVYEPAAVTAPAPPARPEIDAKLVDEVRHRQQQWSETASRSKTKVFLYRLLGLVALIMGAIGAVLASQLAPVDQAWMIVVGVTTAAVVSIGTWLRTSKEPRERQRWADARRSSEEITSELCTYLVGAGRYRTSNAAQLLKKLLITHEGVSGPVRRREHPPKIHDLDSYVRVRVTGQIDYHQSKADRYETGLEIAKVVEVGFGFMAAMLSLLAPLWGQDIAVWAGVCTAIAGIVAAHVTQIGYQRLCARYRRTAKELRRLLKELPDDPDHAAGDAFVAACERVLVEQNDDWHAHLTPLAGKEQP</sequence>
<dbReference type="NCBIfam" id="NF033634">
    <property type="entry name" value="SLATT_1"/>
    <property type="match status" value="1"/>
</dbReference>
<comment type="caution">
    <text evidence="4">The sequence shown here is derived from an EMBL/GenBank/DDBJ whole genome shotgun (WGS) entry which is preliminary data.</text>
</comment>
<keyword evidence="2" id="KW-0812">Transmembrane</keyword>
<evidence type="ECO:0000256" key="2">
    <source>
        <dbReference type="SAM" id="Phobius"/>
    </source>
</evidence>
<reference evidence="4 5" key="1">
    <citation type="submission" date="2020-03" db="EMBL/GenBank/DDBJ databases">
        <title>Isolation and identification of active actinomycetes.</title>
        <authorList>
            <person name="Sun X."/>
        </authorList>
    </citation>
    <scope>NUCLEOTIDE SEQUENCE [LARGE SCALE GENOMIC DNA]</scope>
    <source>
        <strain evidence="4 5">NEAU-D13</strain>
    </source>
</reference>
<keyword evidence="2" id="KW-1133">Transmembrane helix</keyword>
<dbReference type="Pfam" id="PF18181">
    <property type="entry name" value="SLATT_1"/>
    <property type="match status" value="1"/>
</dbReference>
<feature type="transmembrane region" description="Helical" evidence="2">
    <location>
        <begin position="429"/>
        <end position="448"/>
    </location>
</feature>
<feature type="compositionally biased region" description="Basic and acidic residues" evidence="1">
    <location>
        <begin position="241"/>
        <end position="253"/>
    </location>
</feature>
<dbReference type="InterPro" id="IPR040884">
    <property type="entry name" value="SLATT_1"/>
</dbReference>
<proteinExistence type="predicted"/>
<dbReference type="RefSeq" id="WP_166052861.1">
    <property type="nucleotide sequence ID" value="NZ_JAAMPJ010000011.1"/>
</dbReference>
<organism evidence="4 5">
    <name type="scientific">Lentzea alba</name>
    <dbReference type="NCBI Taxonomy" id="2714351"/>
    <lineage>
        <taxon>Bacteria</taxon>
        <taxon>Bacillati</taxon>
        <taxon>Actinomycetota</taxon>
        <taxon>Actinomycetes</taxon>
        <taxon>Pseudonocardiales</taxon>
        <taxon>Pseudonocardiaceae</taxon>
        <taxon>Lentzea</taxon>
    </lineage>
</organism>